<name>A0A0F7RA89_BACAN</name>
<protein>
    <submittedName>
        <fullName evidence="1">Uncharacterized protein</fullName>
    </submittedName>
</protein>
<evidence type="ECO:0000313" key="1">
    <source>
        <dbReference type="EMBL" id="AAP29254.1"/>
    </source>
</evidence>
<gene>
    <name evidence="1" type="ordered locus">BA_5616</name>
</gene>
<sequence length="42" mass="4407">MGKVKAESARPECEGDGASDIEAFFASKEEAKPPIILADAAR</sequence>
<organism evidence="1 2">
    <name type="scientific">Bacillus anthracis</name>
    <name type="common">anthrax bacterium</name>
    <dbReference type="NCBI Taxonomy" id="1392"/>
    <lineage>
        <taxon>Bacteria</taxon>
        <taxon>Bacillati</taxon>
        <taxon>Bacillota</taxon>
        <taxon>Bacilli</taxon>
        <taxon>Bacillales</taxon>
        <taxon>Bacillaceae</taxon>
        <taxon>Bacillus</taxon>
        <taxon>Bacillus cereus group</taxon>
    </lineage>
</organism>
<dbReference type="NCBIfam" id="NF041643">
    <property type="entry name" value="EAxFAS_anti"/>
    <property type="match status" value="1"/>
</dbReference>
<dbReference type="KEGG" id="ban:BA_5616"/>
<reference evidence="1 2" key="1">
    <citation type="journal article" date="2003" name="Nature">
        <title>The genome sequence of Bacillus anthracis Ames and comparison to closely related bacteria.</title>
        <authorList>
            <person name="Read T.D."/>
            <person name="Peterson S.N."/>
            <person name="Tourasse N."/>
            <person name="Baillie L.W."/>
            <person name="Paulsen I.T."/>
            <person name="Nelson K.E."/>
            <person name="Tettelin H."/>
            <person name="Fouts D.E."/>
            <person name="Eisen J.A."/>
            <person name="Gill S.R."/>
            <person name="Holtzapple E.K."/>
            <person name="Okstad O.A."/>
            <person name="Helgason E."/>
            <person name="Rilstone J."/>
            <person name="Wu M."/>
            <person name="Kolonay J.F."/>
            <person name="Beanan M.J."/>
            <person name="Dodson R.J."/>
            <person name="Brinkac L.M."/>
            <person name="Gwinn M."/>
            <person name="DeBoy R.T."/>
            <person name="Madpu R."/>
            <person name="Daugherty S.C."/>
            <person name="Durkin A.S."/>
            <person name="Haft D.H."/>
            <person name="Nelson W.C."/>
            <person name="Peterson J.D."/>
            <person name="Pop M."/>
            <person name="Khouri H.M."/>
            <person name="Radune D."/>
            <person name="Benton J.L."/>
            <person name="Mahamoud Y."/>
            <person name="Jiang L."/>
            <person name="Hance I.R."/>
            <person name="Weidman J.F."/>
            <person name="Berry K.J."/>
            <person name="Plaut R.D."/>
            <person name="Wolf A.M."/>
            <person name="Watkins K.L."/>
            <person name="Nierman W.C."/>
            <person name="Hazen A."/>
            <person name="Cline R."/>
            <person name="Redmond C."/>
            <person name="Thwaite J.E."/>
            <person name="White O."/>
            <person name="Salzberg S.L."/>
            <person name="Thomason B."/>
            <person name="Friedlander A.M."/>
            <person name="Koehler T.M."/>
            <person name="Hanna P.C."/>
            <person name="Kolsto A.B."/>
            <person name="Fraser C.M."/>
        </authorList>
    </citation>
    <scope>NUCLEOTIDE SEQUENCE [LARGE SCALE GENOMIC DNA]</scope>
    <source>
        <strain evidence="2">Ames / isolate Porton</strain>
    </source>
</reference>
<dbReference type="AlphaFoldDB" id="A0A0F7RA89"/>
<accession>A0A0F7RA89</accession>
<dbReference type="EMBL" id="AE016879">
    <property type="protein sequence ID" value="AAP29254.1"/>
    <property type="molecule type" value="Genomic_DNA"/>
</dbReference>
<dbReference type="Proteomes" id="UP000000427">
    <property type="component" value="Chromosome"/>
</dbReference>
<proteinExistence type="predicted"/>
<evidence type="ECO:0000313" key="2">
    <source>
        <dbReference type="Proteomes" id="UP000000427"/>
    </source>
</evidence>